<evidence type="ECO:0000256" key="2">
    <source>
        <dbReference type="ARBA" id="ARBA00023125"/>
    </source>
</evidence>
<dbReference type="InterPro" id="IPR036390">
    <property type="entry name" value="WH_DNA-bd_sf"/>
</dbReference>
<sequence length="249" mass="27158">MSAPPDGAVRPPRVRHAAFLYEMPTPKTPGNGAPAADIGKRRAADVAYDKIETLISKLEIAPGSPVVEAELAELTELGRTPVREALMRMVSIGLVVQQPRRGLMVSTIDVMDHLDVIATRRVLERLIATHAARRATDVQRKALLASAQKMVKAAQRGNLDEYMAADQALDHINHAACRNRSAVKAVVPLIVQCRRFWYAYQHEGEIAEGAQAHLVMAQAIASGNEADAARGADQLMDYLERFARRVVAG</sequence>
<dbReference type="SUPFAM" id="SSF46785">
    <property type="entry name" value="Winged helix' DNA-binding domain"/>
    <property type="match status" value="1"/>
</dbReference>
<dbReference type="Pfam" id="PF07729">
    <property type="entry name" value="FCD"/>
    <property type="match status" value="1"/>
</dbReference>
<dbReference type="SMART" id="SM00895">
    <property type="entry name" value="FCD"/>
    <property type="match status" value="1"/>
</dbReference>
<gene>
    <name evidence="5" type="ORF">EV147_2426</name>
</gene>
<dbReference type="SUPFAM" id="SSF48008">
    <property type="entry name" value="GntR ligand-binding domain-like"/>
    <property type="match status" value="1"/>
</dbReference>
<dbReference type="Gene3D" id="1.20.120.530">
    <property type="entry name" value="GntR ligand-binding domain-like"/>
    <property type="match status" value="1"/>
</dbReference>
<accession>A0A4Q7RZA4</accession>
<protein>
    <submittedName>
        <fullName evidence="5">DNA-binding GntR family transcriptional regulator</fullName>
    </submittedName>
</protein>
<dbReference type="InterPro" id="IPR000524">
    <property type="entry name" value="Tscrpt_reg_HTH_GntR"/>
</dbReference>
<dbReference type="InterPro" id="IPR011711">
    <property type="entry name" value="GntR_C"/>
</dbReference>
<keyword evidence="1" id="KW-0805">Transcription regulation</keyword>
<proteinExistence type="predicted"/>
<dbReference type="InterPro" id="IPR008920">
    <property type="entry name" value="TF_FadR/GntR_C"/>
</dbReference>
<organism evidence="5 6">
    <name type="scientific">Cupriavidus agavae</name>
    <dbReference type="NCBI Taxonomy" id="1001822"/>
    <lineage>
        <taxon>Bacteria</taxon>
        <taxon>Pseudomonadati</taxon>
        <taxon>Pseudomonadota</taxon>
        <taxon>Betaproteobacteria</taxon>
        <taxon>Burkholderiales</taxon>
        <taxon>Burkholderiaceae</taxon>
        <taxon>Cupriavidus</taxon>
    </lineage>
</organism>
<keyword evidence="6" id="KW-1185">Reference proteome</keyword>
<dbReference type="PANTHER" id="PTHR43537">
    <property type="entry name" value="TRANSCRIPTIONAL REGULATOR, GNTR FAMILY"/>
    <property type="match status" value="1"/>
</dbReference>
<dbReference type="Proteomes" id="UP000291078">
    <property type="component" value="Unassembled WGS sequence"/>
</dbReference>
<dbReference type="EMBL" id="SGXM01000002">
    <property type="protein sequence ID" value="RZT39231.1"/>
    <property type="molecule type" value="Genomic_DNA"/>
</dbReference>
<feature type="domain" description="HTH gntR-type" evidence="4">
    <location>
        <begin position="41"/>
        <end position="108"/>
    </location>
</feature>
<evidence type="ECO:0000256" key="3">
    <source>
        <dbReference type="ARBA" id="ARBA00023163"/>
    </source>
</evidence>
<evidence type="ECO:0000256" key="1">
    <source>
        <dbReference type="ARBA" id="ARBA00023015"/>
    </source>
</evidence>
<dbReference type="PROSITE" id="PS50949">
    <property type="entry name" value="HTH_GNTR"/>
    <property type="match status" value="1"/>
</dbReference>
<dbReference type="AlphaFoldDB" id="A0A4Q7RZA4"/>
<evidence type="ECO:0000259" key="4">
    <source>
        <dbReference type="PROSITE" id="PS50949"/>
    </source>
</evidence>
<dbReference type="PANTHER" id="PTHR43537:SF45">
    <property type="entry name" value="GNTR FAMILY REGULATORY PROTEIN"/>
    <property type="match status" value="1"/>
</dbReference>
<keyword evidence="3" id="KW-0804">Transcription</keyword>
<dbReference type="GO" id="GO:0003677">
    <property type="term" value="F:DNA binding"/>
    <property type="evidence" value="ECO:0007669"/>
    <property type="project" value="UniProtKB-KW"/>
</dbReference>
<dbReference type="SMART" id="SM00345">
    <property type="entry name" value="HTH_GNTR"/>
    <property type="match status" value="1"/>
</dbReference>
<keyword evidence="2 5" id="KW-0238">DNA-binding</keyword>
<evidence type="ECO:0000313" key="6">
    <source>
        <dbReference type="Proteomes" id="UP000291078"/>
    </source>
</evidence>
<comment type="caution">
    <text evidence="5">The sequence shown here is derived from an EMBL/GenBank/DDBJ whole genome shotgun (WGS) entry which is preliminary data.</text>
</comment>
<dbReference type="GO" id="GO:0003700">
    <property type="term" value="F:DNA-binding transcription factor activity"/>
    <property type="evidence" value="ECO:0007669"/>
    <property type="project" value="InterPro"/>
</dbReference>
<reference evidence="5 6" key="1">
    <citation type="journal article" date="2015" name="Stand. Genomic Sci.">
        <title>Genomic Encyclopedia of Bacterial and Archaeal Type Strains, Phase III: the genomes of soil and plant-associated and newly described type strains.</title>
        <authorList>
            <person name="Whitman W.B."/>
            <person name="Woyke T."/>
            <person name="Klenk H.P."/>
            <person name="Zhou Y."/>
            <person name="Lilburn T.G."/>
            <person name="Beck B.J."/>
            <person name="De Vos P."/>
            <person name="Vandamme P."/>
            <person name="Eisen J.A."/>
            <person name="Garrity G."/>
            <person name="Hugenholtz P."/>
            <person name="Kyrpides N.C."/>
        </authorList>
    </citation>
    <scope>NUCLEOTIDE SEQUENCE [LARGE SCALE GENOMIC DNA]</scope>
    <source>
        <strain evidence="5 6">ASC-9842</strain>
    </source>
</reference>
<dbReference type="Pfam" id="PF00392">
    <property type="entry name" value="GntR"/>
    <property type="match status" value="1"/>
</dbReference>
<dbReference type="Gene3D" id="1.10.10.10">
    <property type="entry name" value="Winged helix-like DNA-binding domain superfamily/Winged helix DNA-binding domain"/>
    <property type="match status" value="1"/>
</dbReference>
<dbReference type="InterPro" id="IPR036388">
    <property type="entry name" value="WH-like_DNA-bd_sf"/>
</dbReference>
<name>A0A4Q7RZA4_9BURK</name>
<evidence type="ECO:0000313" key="5">
    <source>
        <dbReference type="EMBL" id="RZT39231.1"/>
    </source>
</evidence>